<accession>A0ABU8T8N4</accession>
<keyword evidence="3" id="KW-1185">Reference proteome</keyword>
<sequence length="64" mass="6514">MIITVLPRTAPTGPRSPAPPGVPLRAPRATSTGPGRPGSKRPAGPRRPPTRRPAGPETTGGSRS</sequence>
<dbReference type="EMBL" id="JBBJUP010000011">
    <property type="protein sequence ID" value="MEJ8280316.1"/>
    <property type="molecule type" value="Genomic_DNA"/>
</dbReference>
<organism evidence="2 3">
    <name type="scientific">Pseudonocardia spirodelae</name>
    <dbReference type="NCBI Taxonomy" id="3133431"/>
    <lineage>
        <taxon>Bacteria</taxon>
        <taxon>Bacillati</taxon>
        <taxon>Actinomycetota</taxon>
        <taxon>Actinomycetes</taxon>
        <taxon>Pseudonocardiales</taxon>
        <taxon>Pseudonocardiaceae</taxon>
        <taxon>Pseudonocardia</taxon>
    </lineage>
</organism>
<dbReference type="Proteomes" id="UP001364211">
    <property type="component" value="Unassembled WGS sequence"/>
</dbReference>
<protein>
    <submittedName>
        <fullName evidence="2">Uncharacterized protein</fullName>
    </submittedName>
</protein>
<comment type="caution">
    <text evidence="2">The sequence shown here is derived from an EMBL/GenBank/DDBJ whole genome shotgun (WGS) entry which is preliminary data.</text>
</comment>
<feature type="region of interest" description="Disordered" evidence="1">
    <location>
        <begin position="1"/>
        <end position="64"/>
    </location>
</feature>
<evidence type="ECO:0000313" key="3">
    <source>
        <dbReference type="Proteomes" id="UP001364211"/>
    </source>
</evidence>
<evidence type="ECO:0000313" key="2">
    <source>
        <dbReference type="EMBL" id="MEJ8280316.1"/>
    </source>
</evidence>
<dbReference type="RefSeq" id="WP_340291315.1">
    <property type="nucleotide sequence ID" value="NZ_JBBJUP010000011.1"/>
</dbReference>
<gene>
    <name evidence="2" type="ORF">WJX68_15325</name>
</gene>
<evidence type="ECO:0000256" key="1">
    <source>
        <dbReference type="SAM" id="MobiDB-lite"/>
    </source>
</evidence>
<proteinExistence type="predicted"/>
<reference evidence="2 3" key="1">
    <citation type="submission" date="2024-03" db="EMBL/GenBank/DDBJ databases">
        <title>Draft genome sequence of Pseudonocardia sp. DW16-2.</title>
        <authorList>
            <person name="Duangmal K."/>
        </authorList>
    </citation>
    <scope>NUCLEOTIDE SEQUENCE [LARGE SCALE GENOMIC DNA]</scope>
    <source>
        <strain evidence="2 3">DW16-2</strain>
    </source>
</reference>
<name>A0ABU8T8N4_9PSEU</name>
<feature type="compositionally biased region" description="Low complexity" evidence="1">
    <location>
        <begin position="52"/>
        <end position="64"/>
    </location>
</feature>